<dbReference type="AlphaFoldDB" id="F6EIR7"/>
<organism evidence="1 2">
    <name type="scientific">Hoyosella subflava (strain DSM 45089 / JCM 17490 / NBRC 109087 / DQS3-9A1)</name>
    <name type="common">Amycolicicoccus subflavus</name>
    <dbReference type="NCBI Taxonomy" id="443218"/>
    <lineage>
        <taxon>Bacteria</taxon>
        <taxon>Bacillati</taxon>
        <taxon>Actinomycetota</taxon>
        <taxon>Actinomycetes</taxon>
        <taxon>Mycobacteriales</taxon>
        <taxon>Hoyosellaceae</taxon>
        <taxon>Hoyosella</taxon>
    </lineage>
</organism>
<evidence type="ECO:0000313" key="1">
    <source>
        <dbReference type="EMBL" id="AEF38995.1"/>
    </source>
</evidence>
<dbReference type="EMBL" id="CP002786">
    <property type="protein sequence ID" value="AEF38995.1"/>
    <property type="molecule type" value="Genomic_DNA"/>
</dbReference>
<evidence type="ECO:0000313" key="2">
    <source>
        <dbReference type="Proteomes" id="UP000009235"/>
    </source>
</evidence>
<sequence>MPPATHDADCSAWHGSYKVTRQPAIDARHATASPMTPPPTIARVPDLSFTVPVLPAPALSGSGLTVGAARSLSAHVP</sequence>
<reference evidence="1 2" key="1">
    <citation type="journal article" date="2011" name="J. Bacteriol.">
        <title>Complete genome sequence of Amycolicicoccus subflavus DQS3-9A1T, an actinomycete isolated from crude oil-polluted soil.</title>
        <authorList>
            <person name="Cai M."/>
            <person name="Chen W.M."/>
            <person name="Nie Y."/>
            <person name="Chi C.Q."/>
            <person name="Wang Y.N."/>
            <person name="Tang Y.Q."/>
            <person name="Li G.Y."/>
            <person name="Wu X.L."/>
        </authorList>
    </citation>
    <scope>NUCLEOTIDE SEQUENCE [LARGE SCALE GENOMIC DNA]</scope>
    <source>
        <strain evidence="2">DSM 45089 / DQS3-9A1</strain>
    </source>
</reference>
<protein>
    <submittedName>
        <fullName evidence="1">Uncharacterized protein</fullName>
    </submittedName>
</protein>
<dbReference type="STRING" id="443218.AS9A_0540"/>
<keyword evidence="2" id="KW-1185">Reference proteome</keyword>
<dbReference type="HOGENOM" id="CLU_2630339_0_0_11"/>
<dbReference type="Proteomes" id="UP000009235">
    <property type="component" value="Chromosome"/>
</dbReference>
<gene>
    <name evidence="1" type="ordered locus">AS9A_0540</name>
</gene>
<proteinExistence type="predicted"/>
<name>F6EIR7_HOYSD</name>
<dbReference type="KEGG" id="asd:AS9A_0540"/>
<accession>F6EIR7</accession>